<name>A0A0C9UXI2_9AGAM</name>
<dbReference type="EMBL" id="KN840144">
    <property type="protein sequence ID" value="KIJ57739.1"/>
    <property type="molecule type" value="Genomic_DNA"/>
</dbReference>
<evidence type="ECO:0000313" key="3">
    <source>
        <dbReference type="Proteomes" id="UP000053820"/>
    </source>
</evidence>
<evidence type="ECO:0000256" key="1">
    <source>
        <dbReference type="SAM" id="MobiDB-lite"/>
    </source>
</evidence>
<protein>
    <submittedName>
        <fullName evidence="2">Uncharacterized protein</fullName>
    </submittedName>
</protein>
<accession>A0A0C9UXI2</accession>
<sequence>MDFDWNDNERLREFDPDAEDARMDGLGGGDPHSGDEDDAAPPWARPLPFEEVAQAPFDVGQVPDYQQVDDPVPQQDVLAAIQRETRSDRNYSEEFNSRSVYDRRLSSLEMYSKEDRAGHAISFLKERSRLVVDQ</sequence>
<proteinExistence type="predicted"/>
<gene>
    <name evidence="2" type="ORF">HYDPIDRAFT_120393</name>
</gene>
<dbReference type="AlphaFoldDB" id="A0A0C9UXI2"/>
<dbReference type="Proteomes" id="UP000053820">
    <property type="component" value="Unassembled WGS sequence"/>
</dbReference>
<feature type="compositionally biased region" description="Basic and acidic residues" evidence="1">
    <location>
        <begin position="7"/>
        <end position="23"/>
    </location>
</feature>
<dbReference type="OrthoDB" id="2736611at2759"/>
<feature type="region of interest" description="Disordered" evidence="1">
    <location>
        <begin position="1"/>
        <end position="46"/>
    </location>
</feature>
<evidence type="ECO:0000313" key="2">
    <source>
        <dbReference type="EMBL" id="KIJ57739.1"/>
    </source>
</evidence>
<reference evidence="2 3" key="1">
    <citation type="submission" date="2014-04" db="EMBL/GenBank/DDBJ databases">
        <title>Evolutionary Origins and Diversification of the Mycorrhizal Mutualists.</title>
        <authorList>
            <consortium name="DOE Joint Genome Institute"/>
            <consortium name="Mycorrhizal Genomics Consortium"/>
            <person name="Kohler A."/>
            <person name="Kuo A."/>
            <person name="Nagy L.G."/>
            <person name="Floudas D."/>
            <person name="Copeland A."/>
            <person name="Barry K.W."/>
            <person name="Cichocki N."/>
            <person name="Veneault-Fourrey C."/>
            <person name="LaButti K."/>
            <person name="Lindquist E.A."/>
            <person name="Lipzen A."/>
            <person name="Lundell T."/>
            <person name="Morin E."/>
            <person name="Murat C."/>
            <person name="Riley R."/>
            <person name="Ohm R."/>
            <person name="Sun H."/>
            <person name="Tunlid A."/>
            <person name="Henrissat B."/>
            <person name="Grigoriev I.V."/>
            <person name="Hibbett D.S."/>
            <person name="Martin F."/>
        </authorList>
    </citation>
    <scope>NUCLEOTIDE SEQUENCE [LARGE SCALE GENOMIC DNA]</scope>
    <source>
        <strain evidence="2 3">MD-312</strain>
    </source>
</reference>
<keyword evidence="3" id="KW-1185">Reference proteome</keyword>
<dbReference type="HOGENOM" id="CLU_1896496_0_0_1"/>
<organism evidence="2 3">
    <name type="scientific">Hydnomerulius pinastri MD-312</name>
    <dbReference type="NCBI Taxonomy" id="994086"/>
    <lineage>
        <taxon>Eukaryota</taxon>
        <taxon>Fungi</taxon>
        <taxon>Dikarya</taxon>
        <taxon>Basidiomycota</taxon>
        <taxon>Agaricomycotina</taxon>
        <taxon>Agaricomycetes</taxon>
        <taxon>Agaricomycetidae</taxon>
        <taxon>Boletales</taxon>
        <taxon>Boletales incertae sedis</taxon>
        <taxon>Leucogyrophana</taxon>
    </lineage>
</organism>